<evidence type="ECO:0000256" key="2">
    <source>
        <dbReference type="SAM" id="MobiDB-lite"/>
    </source>
</evidence>
<dbReference type="Proteomes" id="UP000557566">
    <property type="component" value="Unassembled WGS sequence"/>
</dbReference>
<gene>
    <name evidence="3" type="ORF">G6O67_008664</name>
</gene>
<dbReference type="EMBL" id="JAAVMX010000012">
    <property type="protein sequence ID" value="KAF4504045.1"/>
    <property type="molecule type" value="Genomic_DNA"/>
</dbReference>
<evidence type="ECO:0008006" key="5">
    <source>
        <dbReference type="Google" id="ProtNLM"/>
    </source>
</evidence>
<keyword evidence="1" id="KW-0175">Coiled coil</keyword>
<organism evidence="3 4">
    <name type="scientific">Ophiocordyceps sinensis</name>
    <dbReference type="NCBI Taxonomy" id="72228"/>
    <lineage>
        <taxon>Eukaryota</taxon>
        <taxon>Fungi</taxon>
        <taxon>Dikarya</taxon>
        <taxon>Ascomycota</taxon>
        <taxon>Pezizomycotina</taxon>
        <taxon>Sordariomycetes</taxon>
        <taxon>Hypocreomycetidae</taxon>
        <taxon>Hypocreales</taxon>
        <taxon>Ophiocordycipitaceae</taxon>
        <taxon>Ophiocordyceps</taxon>
    </lineage>
</organism>
<protein>
    <recommendedName>
        <fullName evidence="5">Rossmann-fold NAD(P)(+)-binding protein</fullName>
    </recommendedName>
</protein>
<keyword evidence="4" id="KW-1185">Reference proteome</keyword>
<dbReference type="AlphaFoldDB" id="A0A8H4LQJ4"/>
<feature type="coiled-coil region" evidence="1">
    <location>
        <begin position="148"/>
        <end position="261"/>
    </location>
</feature>
<evidence type="ECO:0000256" key="1">
    <source>
        <dbReference type="SAM" id="Coils"/>
    </source>
</evidence>
<evidence type="ECO:0000313" key="4">
    <source>
        <dbReference type="Proteomes" id="UP000557566"/>
    </source>
</evidence>
<dbReference type="Gene3D" id="1.10.287.1490">
    <property type="match status" value="1"/>
</dbReference>
<feature type="coiled-coil region" evidence="1">
    <location>
        <begin position="65"/>
        <end position="120"/>
    </location>
</feature>
<reference evidence="3 4" key="1">
    <citation type="journal article" date="2020" name="Genome Biol. Evol.">
        <title>A new high-quality draft genome assembly of the Chinese cordyceps Ophiocordyceps sinensis.</title>
        <authorList>
            <person name="Shu R."/>
            <person name="Zhang J."/>
            <person name="Meng Q."/>
            <person name="Zhang H."/>
            <person name="Zhou G."/>
            <person name="Li M."/>
            <person name="Wu P."/>
            <person name="Zhao Y."/>
            <person name="Chen C."/>
            <person name="Qin Q."/>
        </authorList>
    </citation>
    <scope>NUCLEOTIDE SEQUENCE [LARGE SCALE GENOMIC DNA]</scope>
    <source>
        <strain evidence="3 4">IOZ07</strain>
    </source>
</reference>
<dbReference type="OrthoDB" id="20105at2759"/>
<accession>A0A8H4LQJ4</accession>
<evidence type="ECO:0000313" key="3">
    <source>
        <dbReference type="EMBL" id="KAF4504045.1"/>
    </source>
</evidence>
<comment type="caution">
    <text evidence="3">The sequence shown here is derived from an EMBL/GenBank/DDBJ whole genome shotgun (WGS) entry which is preliminary data.</text>
</comment>
<sequence>MVASTRTRSRTARAHELELEHRENGHKTSIICRDEEARLLQLKLLASRDETAALQDKLSQRDERIAALTEKSDSLRAELGETKKAARAQETRMKKRDMELANLQAEVDSLNGSMQDSSKAIQEKFALTRELERLRPEMDHLKSQLTNYQAMVAEKNDLRRQLDSLEVELENEKRSRQRAQLKEDDAAMAGLKSRLEKAEKKLAADVKEREKARTELESELSEAQALGERLEERVESLRGKYRASQSELKETRSRLETCQAELEMAKKPTARSAKEAAIKKSVTKESGINRKRRAQEMSYDDMTIQTPGNGDMASKRPAAKKCSTKQAVVGDKSNFSITPFLKRTRNLSDESLEEASDEAGPDATFADQEGGTGPSETAAEPEIGGDSPGPAVKTKAAAPKRKVQSKAAPKAAPKPRGRPRTKGLAEASPAQVNKASSKMKCAAAGKPRVTLDTLTEVPAAEEQENASGKAPGLQSKGLEGDAKKKKRKLLGTATLLDNEDELLGNGDGETTAAKVAAKLGLAPGKKPRLQLGGGGDTRNAFAGAAFSPLKRDRRGANASFLA</sequence>
<feature type="region of interest" description="Disordered" evidence="2">
    <location>
        <begin position="295"/>
        <end position="485"/>
    </location>
</feature>
<proteinExistence type="predicted"/>
<feature type="compositionally biased region" description="Acidic residues" evidence="2">
    <location>
        <begin position="350"/>
        <end position="360"/>
    </location>
</feature>
<name>A0A8H4LQJ4_9HYPO</name>
<feature type="region of interest" description="Disordered" evidence="2">
    <location>
        <begin position="1"/>
        <end position="21"/>
    </location>
</feature>